<sequence length="439" mass="44992">MIRLCLLALACAIFTVSNVSALRIARRDEGSAIRSALGGVLVKNGMLTSCELAVLDTQAAVVAASCLDFTGSGGVDTGTKYTVYLDGGDSGKPANYNVDTVTVHPGYKQSSLANNLAIVQFNGDGSAEQQVPVAPTPNHSWDSTAYGQRTLSGTSGTEWNTLNTAGSGNADDATCKGLSQLYMLNQGDMACSQLTVDSPHSDLSSCAIPYGVYYGILGDRAYLVGLYSHAAVEGGSDLCKYSSETSYFTLLGRYIGFIHATLGRNFDIGDSAFGAKYGDFSPTYGMANDSVNKTIGVSVVTGNVYRGALVDTDDPSGNPGPGSTRDGDSRDGNTRDGDSRDGSSRGGSSRASGASANASRRRSSRTGSGRMSRTGTDGSYYYYDEDEDEGQPGGGGGGGADRGEGSDGGPAGSGLSQKGIIIVAVCVSLAGLAMVAVAV</sequence>
<dbReference type="EMBL" id="JANBUJ010001930">
    <property type="protein sequence ID" value="KAJ2765671.1"/>
    <property type="molecule type" value="Genomic_DNA"/>
</dbReference>
<accession>A0ACC1JR38</accession>
<evidence type="ECO:0000313" key="1">
    <source>
        <dbReference type="EMBL" id="KAJ2765671.1"/>
    </source>
</evidence>
<dbReference type="Proteomes" id="UP001140234">
    <property type="component" value="Unassembled WGS sequence"/>
</dbReference>
<evidence type="ECO:0000313" key="2">
    <source>
        <dbReference type="Proteomes" id="UP001140234"/>
    </source>
</evidence>
<feature type="non-terminal residue" evidence="1">
    <location>
        <position position="439"/>
    </location>
</feature>
<gene>
    <name evidence="1" type="ORF">IWQ57_004685</name>
</gene>
<organism evidence="1 2">
    <name type="scientific">Coemansia nantahalensis</name>
    <dbReference type="NCBI Taxonomy" id="2789366"/>
    <lineage>
        <taxon>Eukaryota</taxon>
        <taxon>Fungi</taxon>
        <taxon>Fungi incertae sedis</taxon>
        <taxon>Zoopagomycota</taxon>
        <taxon>Kickxellomycotina</taxon>
        <taxon>Kickxellomycetes</taxon>
        <taxon>Kickxellales</taxon>
        <taxon>Kickxellaceae</taxon>
        <taxon>Coemansia</taxon>
    </lineage>
</organism>
<reference evidence="1" key="1">
    <citation type="submission" date="2022-07" db="EMBL/GenBank/DDBJ databases">
        <title>Phylogenomic reconstructions and comparative analyses of Kickxellomycotina fungi.</title>
        <authorList>
            <person name="Reynolds N.K."/>
            <person name="Stajich J.E."/>
            <person name="Barry K."/>
            <person name="Grigoriev I.V."/>
            <person name="Crous P."/>
            <person name="Smith M.E."/>
        </authorList>
    </citation>
    <scope>NUCLEOTIDE SEQUENCE</scope>
    <source>
        <strain evidence="1">CBS 109366</strain>
    </source>
</reference>
<proteinExistence type="predicted"/>
<protein>
    <submittedName>
        <fullName evidence="1">Uncharacterized protein</fullName>
    </submittedName>
</protein>
<keyword evidence="2" id="KW-1185">Reference proteome</keyword>
<comment type="caution">
    <text evidence="1">The sequence shown here is derived from an EMBL/GenBank/DDBJ whole genome shotgun (WGS) entry which is preliminary data.</text>
</comment>
<name>A0ACC1JR38_9FUNG</name>